<protein>
    <submittedName>
        <fullName evidence="1">Uncharacterized protein</fullName>
    </submittedName>
</protein>
<name>A0ABT5K1Y4_9BURK</name>
<accession>A0ABT5K1Y4</accession>
<evidence type="ECO:0000313" key="1">
    <source>
        <dbReference type="EMBL" id="MDC8758988.1"/>
    </source>
</evidence>
<organism evidence="1 2">
    <name type="scientific">Janthinobacterium fluminis</name>
    <dbReference type="NCBI Taxonomy" id="2987524"/>
    <lineage>
        <taxon>Bacteria</taxon>
        <taxon>Pseudomonadati</taxon>
        <taxon>Pseudomonadota</taxon>
        <taxon>Betaproteobacteria</taxon>
        <taxon>Burkholderiales</taxon>
        <taxon>Oxalobacteraceae</taxon>
        <taxon>Janthinobacterium</taxon>
    </lineage>
</organism>
<comment type="caution">
    <text evidence="1">The sequence shown here is derived from an EMBL/GenBank/DDBJ whole genome shotgun (WGS) entry which is preliminary data.</text>
</comment>
<dbReference type="Proteomes" id="UP001221208">
    <property type="component" value="Unassembled WGS sequence"/>
</dbReference>
<evidence type="ECO:0000313" key="2">
    <source>
        <dbReference type="Proteomes" id="UP001221208"/>
    </source>
</evidence>
<dbReference type="RefSeq" id="WP_273671893.1">
    <property type="nucleotide sequence ID" value="NZ_JAQQXR010000005.1"/>
</dbReference>
<keyword evidence="2" id="KW-1185">Reference proteome</keyword>
<dbReference type="EMBL" id="JAQQXR010000005">
    <property type="protein sequence ID" value="MDC8758988.1"/>
    <property type="molecule type" value="Genomic_DNA"/>
</dbReference>
<gene>
    <name evidence="1" type="ORF">OIK44_15510</name>
</gene>
<sequence>MSPRPSSSKTAIVAGTLAGLLAAGLGAYYLWAQQPPAPAPAPAAVPAPLAAAAAPPAAADTPRAAAGRSKEQAAQALLALPELQAWSAWIAQDSAGAAHGALIEYESAPRTVNGKRYWQFSFVENSADAAHRWESFLVASGSEEILVEDTASDELLSLQRWRRERQPLQRRGAAQAPSGAAEN</sequence>
<reference evidence="1 2" key="1">
    <citation type="submission" date="2022-10" db="EMBL/GenBank/DDBJ databases">
        <title>Janthinobacterium sp. hw3 Genome sequencing.</title>
        <authorList>
            <person name="Park S."/>
        </authorList>
    </citation>
    <scope>NUCLEOTIDE SEQUENCE [LARGE SCALE GENOMIC DNA]</scope>
    <source>
        <strain evidence="2">hw3</strain>
    </source>
</reference>
<proteinExistence type="predicted"/>